<evidence type="ECO:0000256" key="3">
    <source>
        <dbReference type="SAM" id="Coils"/>
    </source>
</evidence>
<evidence type="ECO:0000256" key="2">
    <source>
        <dbReference type="PROSITE-ProRule" id="PRU00168"/>
    </source>
</evidence>
<dbReference type="CDD" id="cd00155">
    <property type="entry name" value="RasGEF"/>
    <property type="match status" value="1"/>
</dbReference>
<dbReference type="Proteomes" id="UP000193944">
    <property type="component" value="Unassembled WGS sequence"/>
</dbReference>
<evidence type="ECO:0000259" key="5">
    <source>
        <dbReference type="PROSITE" id="PS50009"/>
    </source>
</evidence>
<dbReference type="PANTHER" id="PTHR23113:SF363">
    <property type="entry name" value="PROTEIN SON OF SEVENLESS"/>
    <property type="match status" value="1"/>
</dbReference>
<keyword evidence="3" id="KW-0175">Coiled coil</keyword>
<dbReference type="AlphaFoldDB" id="A0A1Y1WZT2"/>
<keyword evidence="1 2" id="KW-0344">Guanine-nucleotide releasing factor</keyword>
<gene>
    <name evidence="7" type="ORF">BCR32DRAFT_246820</name>
</gene>
<name>A0A1Y1WZT2_9FUNG</name>
<dbReference type="PANTHER" id="PTHR23113">
    <property type="entry name" value="GUANINE NUCLEOTIDE EXCHANGE FACTOR"/>
    <property type="match status" value="1"/>
</dbReference>
<dbReference type="GO" id="GO:0005085">
    <property type="term" value="F:guanyl-nucleotide exchange factor activity"/>
    <property type="evidence" value="ECO:0007669"/>
    <property type="project" value="UniProtKB-KW"/>
</dbReference>
<dbReference type="InterPro" id="IPR036964">
    <property type="entry name" value="RASGEF_cat_dom_sf"/>
</dbReference>
<evidence type="ECO:0000256" key="1">
    <source>
        <dbReference type="ARBA" id="ARBA00022658"/>
    </source>
</evidence>
<dbReference type="PROSITE" id="PS50212">
    <property type="entry name" value="RASGEF_NTER"/>
    <property type="match status" value="1"/>
</dbReference>
<dbReference type="SMART" id="SM00229">
    <property type="entry name" value="RasGEFN"/>
    <property type="match status" value="1"/>
</dbReference>
<protein>
    <submittedName>
        <fullName evidence="7">Ras GEF</fullName>
    </submittedName>
</protein>
<feature type="compositionally biased region" description="Low complexity" evidence="4">
    <location>
        <begin position="355"/>
        <end position="364"/>
    </location>
</feature>
<evidence type="ECO:0000313" key="7">
    <source>
        <dbReference type="EMBL" id="ORX78858.1"/>
    </source>
</evidence>
<proteinExistence type="predicted"/>
<evidence type="ECO:0000259" key="6">
    <source>
        <dbReference type="PROSITE" id="PS50212"/>
    </source>
</evidence>
<feature type="compositionally biased region" description="Polar residues" evidence="4">
    <location>
        <begin position="365"/>
        <end position="392"/>
    </location>
</feature>
<dbReference type="STRING" id="1754192.A0A1Y1WZT2"/>
<reference evidence="7 8" key="2">
    <citation type="submission" date="2016-08" db="EMBL/GenBank/DDBJ databases">
        <title>Pervasive Adenine N6-methylation of Active Genes in Fungi.</title>
        <authorList>
            <consortium name="DOE Joint Genome Institute"/>
            <person name="Mondo S.J."/>
            <person name="Dannebaum R.O."/>
            <person name="Kuo R.C."/>
            <person name="Labutti K."/>
            <person name="Haridas S."/>
            <person name="Kuo A."/>
            <person name="Salamov A."/>
            <person name="Ahrendt S.R."/>
            <person name="Lipzen A."/>
            <person name="Sullivan W."/>
            <person name="Andreopoulos W.B."/>
            <person name="Clum A."/>
            <person name="Lindquist E."/>
            <person name="Daum C."/>
            <person name="Ramamoorthy G.K."/>
            <person name="Gryganskyi A."/>
            <person name="Culley D."/>
            <person name="Magnuson J.K."/>
            <person name="James T.Y."/>
            <person name="O'Malley M.A."/>
            <person name="Stajich J.E."/>
            <person name="Spatafora J.W."/>
            <person name="Visel A."/>
            <person name="Grigoriev I.V."/>
        </authorList>
    </citation>
    <scope>NUCLEOTIDE SEQUENCE [LARGE SCALE GENOMIC DNA]</scope>
    <source>
        <strain evidence="7 8">S4</strain>
    </source>
</reference>
<dbReference type="PROSITE" id="PS50009">
    <property type="entry name" value="RASGEF_CAT"/>
    <property type="match status" value="1"/>
</dbReference>
<comment type="caution">
    <text evidence="7">The sequence shown here is derived from an EMBL/GenBank/DDBJ whole genome shotgun (WGS) entry which is preliminary data.</text>
</comment>
<sequence length="701" mass="80160">MDLILMNETFQERCKESLYQLIEEKQIALHKNNLLESAAGINDKEGGENFLDQIQYLQDENEQAAATISYLKAYQKSHSDELAELNRLRSEVITLKSKNKFANESSEEEQLQNTIEDLQKRLTEISAEKLALEERVKLAEKLKSMVEEENEQLREDIQKIQSSMKTEMINKISSERAAKDEQDEDSGAVIFVQDESGNKQIKAATPKKLVERLTDYSSYDNQFLQAFMLTFRCFMTTGELLELIMNQYTKKVKEGTNNNQSPLYFRIVNTLKFWIDNYWDDFESDKELYEKLVNFIENFDDVSKHINEKVMPPEGLNINTKIKQICKANPPKIILPKDIPLKRSGGNTTGNELKTSTTSASSATNTGKTDLNDGKMNTGSSSGKETNTTFYNYTDEELSNEPNTSSTNASQNTGTTPSSGNILKTGDATAGSNVDPTPWKDTGPEDDTEPSVGISQPVARRLTFLDFDPVEIANQLTYIEFDLFKVIKKEEFLDLAWMKDNKEELAPNLCKIAQWSNHVVHWLVSEIVLQENFKLRVTVFERMLLFTQSLLKLNNFNGVKEVSAALQSSSIYRLKKTKKAMASKFLKLYDSILKLVSNELNFKTLRTKIHTADPPLIPFPGIYQGDLVFLDSWGKNILEGGLINFIKYQKMASYILEFNTYQRKGYNIKPLPEIQNYIKRYEPLSDDEAYKYSQKCEPKKI</sequence>
<dbReference type="InterPro" id="IPR008937">
    <property type="entry name" value="Ras-like_GEF"/>
</dbReference>
<dbReference type="SUPFAM" id="SSF48366">
    <property type="entry name" value="Ras GEF"/>
    <property type="match status" value="1"/>
</dbReference>
<dbReference type="Pfam" id="PF00618">
    <property type="entry name" value="RasGEF_N"/>
    <property type="match status" value="1"/>
</dbReference>
<reference evidence="7 8" key="1">
    <citation type="submission" date="2016-08" db="EMBL/GenBank/DDBJ databases">
        <title>A Parts List for Fungal Cellulosomes Revealed by Comparative Genomics.</title>
        <authorList>
            <consortium name="DOE Joint Genome Institute"/>
            <person name="Haitjema C.H."/>
            <person name="Gilmore S.P."/>
            <person name="Henske J.K."/>
            <person name="Solomon K.V."/>
            <person name="De Groot R."/>
            <person name="Kuo A."/>
            <person name="Mondo S.J."/>
            <person name="Salamov A.A."/>
            <person name="Labutti K."/>
            <person name="Zhao Z."/>
            <person name="Chiniquy J."/>
            <person name="Barry K."/>
            <person name="Brewer H.M."/>
            <person name="Purvine S.O."/>
            <person name="Wright A.T."/>
            <person name="Boxma B."/>
            <person name="Van Alen T."/>
            <person name="Hackstein J.H."/>
            <person name="Baker S.E."/>
            <person name="Grigoriev I.V."/>
            <person name="O'Malley M.A."/>
        </authorList>
    </citation>
    <scope>NUCLEOTIDE SEQUENCE [LARGE SCALE GENOMIC DNA]</scope>
    <source>
        <strain evidence="7 8">S4</strain>
    </source>
</reference>
<evidence type="ECO:0000313" key="8">
    <source>
        <dbReference type="Proteomes" id="UP000193944"/>
    </source>
</evidence>
<feature type="compositionally biased region" description="Polar residues" evidence="4">
    <location>
        <begin position="345"/>
        <end position="354"/>
    </location>
</feature>
<organism evidence="7 8">
    <name type="scientific">Anaeromyces robustus</name>
    <dbReference type="NCBI Taxonomy" id="1754192"/>
    <lineage>
        <taxon>Eukaryota</taxon>
        <taxon>Fungi</taxon>
        <taxon>Fungi incertae sedis</taxon>
        <taxon>Chytridiomycota</taxon>
        <taxon>Chytridiomycota incertae sedis</taxon>
        <taxon>Neocallimastigomycetes</taxon>
        <taxon>Neocallimastigales</taxon>
        <taxon>Neocallimastigaceae</taxon>
        <taxon>Anaeromyces</taxon>
    </lineage>
</organism>
<dbReference type="EMBL" id="MCFG01000195">
    <property type="protein sequence ID" value="ORX78858.1"/>
    <property type="molecule type" value="Genomic_DNA"/>
</dbReference>
<dbReference type="GO" id="GO:0007265">
    <property type="term" value="P:Ras protein signal transduction"/>
    <property type="evidence" value="ECO:0007669"/>
    <property type="project" value="TreeGrafter"/>
</dbReference>
<keyword evidence="8" id="KW-1185">Reference proteome</keyword>
<dbReference type="Pfam" id="PF00617">
    <property type="entry name" value="RasGEF"/>
    <property type="match status" value="1"/>
</dbReference>
<feature type="region of interest" description="Disordered" evidence="4">
    <location>
        <begin position="336"/>
        <end position="454"/>
    </location>
</feature>
<dbReference type="InterPro" id="IPR000651">
    <property type="entry name" value="Ras-like_Gua-exchang_fac_N"/>
</dbReference>
<accession>A0A1Y1WZT2</accession>
<dbReference type="GO" id="GO:0005886">
    <property type="term" value="C:plasma membrane"/>
    <property type="evidence" value="ECO:0007669"/>
    <property type="project" value="TreeGrafter"/>
</dbReference>
<dbReference type="InterPro" id="IPR023578">
    <property type="entry name" value="Ras_GEF_dom_sf"/>
</dbReference>
<feature type="domain" description="Ras-GEF" evidence="5">
    <location>
        <begin position="468"/>
        <end position="699"/>
    </location>
</feature>
<evidence type="ECO:0000256" key="4">
    <source>
        <dbReference type="SAM" id="MobiDB-lite"/>
    </source>
</evidence>
<dbReference type="OrthoDB" id="546434at2759"/>
<feature type="coiled-coil region" evidence="3">
    <location>
        <begin position="71"/>
        <end position="170"/>
    </location>
</feature>
<dbReference type="Gene3D" id="1.20.870.10">
    <property type="entry name" value="Son of sevenless (SoS) protein Chain: S domain 1"/>
    <property type="match status" value="2"/>
</dbReference>
<dbReference type="SMART" id="SM00147">
    <property type="entry name" value="RasGEF"/>
    <property type="match status" value="1"/>
</dbReference>
<dbReference type="Gene3D" id="1.10.840.10">
    <property type="entry name" value="Ras guanine-nucleotide exchange factors catalytic domain"/>
    <property type="match status" value="1"/>
</dbReference>
<dbReference type="CDD" id="cd06224">
    <property type="entry name" value="REM"/>
    <property type="match status" value="1"/>
</dbReference>
<feature type="compositionally biased region" description="Polar residues" evidence="4">
    <location>
        <begin position="400"/>
        <end position="422"/>
    </location>
</feature>
<feature type="domain" description="N-terminal Ras-GEF" evidence="6">
    <location>
        <begin position="197"/>
        <end position="323"/>
    </location>
</feature>
<dbReference type="InterPro" id="IPR001895">
    <property type="entry name" value="RASGEF_cat_dom"/>
</dbReference>